<keyword evidence="2" id="KW-0186">Copper</keyword>
<evidence type="ECO:0000313" key="6">
    <source>
        <dbReference type="Proteomes" id="UP000672097"/>
    </source>
</evidence>
<keyword evidence="2" id="KW-0862">Zinc</keyword>
<organism evidence="5 6">
    <name type="scientific">Ideonella paludis</name>
    <dbReference type="NCBI Taxonomy" id="1233411"/>
    <lineage>
        <taxon>Bacteria</taxon>
        <taxon>Pseudomonadati</taxon>
        <taxon>Pseudomonadota</taxon>
        <taxon>Betaproteobacteria</taxon>
        <taxon>Burkholderiales</taxon>
        <taxon>Sphaerotilaceae</taxon>
        <taxon>Ideonella</taxon>
    </lineage>
</organism>
<reference evidence="5 6" key="1">
    <citation type="submission" date="2021-04" db="EMBL/GenBank/DDBJ databases">
        <title>The genome sequence of type strain Ideonella paludis KCTC 32238.</title>
        <authorList>
            <person name="Liu Y."/>
        </authorList>
    </citation>
    <scope>NUCLEOTIDE SEQUENCE [LARGE SCALE GENOMIC DNA]</scope>
    <source>
        <strain evidence="5 6">KCTC 32238</strain>
    </source>
</reference>
<comment type="function">
    <text evidence="2">Destroys radicals which are normally produced within the cells and which are toxic to biological systems.</text>
</comment>
<dbReference type="EMBL" id="JAGQDG010000001">
    <property type="protein sequence ID" value="MBQ0933757.1"/>
    <property type="molecule type" value="Genomic_DNA"/>
</dbReference>
<comment type="cofactor">
    <cofactor evidence="2">
        <name>Zn(2+)</name>
        <dbReference type="ChEBI" id="CHEBI:29105"/>
    </cofactor>
    <text evidence="2">Binds 1 zinc ion per subunit.</text>
</comment>
<dbReference type="InterPro" id="IPR036423">
    <property type="entry name" value="SOD-like_Cu/Zn_dom_sf"/>
</dbReference>
<dbReference type="SUPFAM" id="SSF49329">
    <property type="entry name" value="Cu,Zn superoxide dismutase-like"/>
    <property type="match status" value="1"/>
</dbReference>
<comment type="similarity">
    <text evidence="1 2">Belongs to the Cu-Zn superoxide dismutase family.</text>
</comment>
<sequence>MGKGAMAAASLGPTQGSAVTGLVMFHEMDGHLMVHAKVSGLKPNAEHGFHIHEKGDCASTDGTSAGGHFNPDGKPHGPQDGPRHVGDMPALKSDSKGVADQKFMLHGPTIAAGPASINGRSLIVHIGPDDYKTQPTGNSGARIACGVIAAH</sequence>
<dbReference type="CDD" id="cd00305">
    <property type="entry name" value="Cu-Zn_Superoxide_Dismutase"/>
    <property type="match status" value="1"/>
</dbReference>
<keyword evidence="6" id="KW-1185">Reference proteome</keyword>
<dbReference type="PANTHER" id="PTHR10003">
    <property type="entry name" value="SUPEROXIDE DISMUTASE CU-ZN -RELATED"/>
    <property type="match status" value="1"/>
</dbReference>
<dbReference type="Pfam" id="PF00080">
    <property type="entry name" value="Sod_Cu"/>
    <property type="match status" value="1"/>
</dbReference>
<dbReference type="PROSITE" id="PS00087">
    <property type="entry name" value="SOD_CU_ZN_1"/>
    <property type="match status" value="1"/>
</dbReference>
<dbReference type="InterPro" id="IPR024134">
    <property type="entry name" value="SOD_Cu/Zn_/chaperone"/>
</dbReference>
<feature type="compositionally biased region" description="Basic and acidic residues" evidence="3">
    <location>
        <begin position="71"/>
        <end position="86"/>
    </location>
</feature>
<gene>
    <name evidence="5" type="ORF">KAK11_00345</name>
</gene>
<evidence type="ECO:0000256" key="1">
    <source>
        <dbReference type="ARBA" id="ARBA00010457"/>
    </source>
</evidence>
<accession>A0ABS5DRI5</accession>
<dbReference type="InterPro" id="IPR018152">
    <property type="entry name" value="SOD_Cu/Zn_BS"/>
</dbReference>
<evidence type="ECO:0000256" key="3">
    <source>
        <dbReference type="SAM" id="MobiDB-lite"/>
    </source>
</evidence>
<proteinExistence type="inferred from homology"/>
<protein>
    <recommendedName>
        <fullName evidence="2">Superoxide dismutase [Cu-Zn]</fullName>
        <ecNumber evidence="2">1.15.1.1</ecNumber>
    </recommendedName>
</protein>
<dbReference type="InterPro" id="IPR001424">
    <property type="entry name" value="SOD_Cu_Zn_dom"/>
</dbReference>
<evidence type="ECO:0000313" key="5">
    <source>
        <dbReference type="EMBL" id="MBQ0933757.1"/>
    </source>
</evidence>
<dbReference type="RefSeq" id="WP_210806559.1">
    <property type="nucleotide sequence ID" value="NZ_JBHUKC010000001.1"/>
</dbReference>
<feature type="domain" description="Superoxide dismutase copper/zinc binding" evidence="4">
    <location>
        <begin position="19"/>
        <end position="148"/>
    </location>
</feature>
<dbReference type="Proteomes" id="UP000672097">
    <property type="component" value="Unassembled WGS sequence"/>
</dbReference>
<dbReference type="Gene3D" id="2.60.40.200">
    <property type="entry name" value="Superoxide dismutase, copper/zinc binding domain"/>
    <property type="match status" value="1"/>
</dbReference>
<evidence type="ECO:0000259" key="4">
    <source>
        <dbReference type="Pfam" id="PF00080"/>
    </source>
</evidence>
<evidence type="ECO:0000256" key="2">
    <source>
        <dbReference type="RuleBase" id="RU000393"/>
    </source>
</evidence>
<comment type="cofactor">
    <cofactor evidence="2">
        <name>Cu cation</name>
        <dbReference type="ChEBI" id="CHEBI:23378"/>
    </cofactor>
    <text evidence="2">Binds 1 copper ion per subunit.</text>
</comment>
<dbReference type="EC" id="1.15.1.1" evidence="2"/>
<name>A0ABS5DRI5_9BURK</name>
<keyword evidence="2" id="KW-0560">Oxidoreductase</keyword>
<keyword evidence="2" id="KW-0479">Metal-binding</keyword>
<comment type="catalytic activity">
    <reaction evidence="2">
        <text>2 superoxide + 2 H(+) = H2O2 + O2</text>
        <dbReference type="Rhea" id="RHEA:20696"/>
        <dbReference type="ChEBI" id="CHEBI:15378"/>
        <dbReference type="ChEBI" id="CHEBI:15379"/>
        <dbReference type="ChEBI" id="CHEBI:16240"/>
        <dbReference type="ChEBI" id="CHEBI:18421"/>
        <dbReference type="EC" id="1.15.1.1"/>
    </reaction>
</comment>
<dbReference type="PROSITE" id="PS00332">
    <property type="entry name" value="SOD_CU_ZN_2"/>
    <property type="match status" value="1"/>
</dbReference>
<feature type="region of interest" description="Disordered" evidence="3">
    <location>
        <begin position="53"/>
        <end position="93"/>
    </location>
</feature>
<comment type="caution">
    <text evidence="5">The sequence shown here is derived from an EMBL/GenBank/DDBJ whole genome shotgun (WGS) entry which is preliminary data.</text>
</comment>